<reference evidence="1 2" key="1">
    <citation type="journal article" date="2010" name="Mol. Plant Microbe Interact.">
        <title>Streptomyces scabies 87-22 contains a coronafacic acid-like biosynthetic cluster that contributes to plant-microbe interactions.</title>
        <authorList>
            <person name="Bignell D.R."/>
            <person name="Seipke R.F."/>
            <person name="Huguet-Tapia J.C."/>
            <person name="Chambers A.H."/>
            <person name="Parry R.J."/>
            <person name="Loria R."/>
        </authorList>
    </citation>
    <scope>NUCLEOTIDE SEQUENCE [LARGE SCALE GENOMIC DNA]</scope>
    <source>
        <strain evidence="1 2">87.22</strain>
    </source>
</reference>
<organism evidence="1 2">
    <name type="scientific">Streptomyces scabiei (strain 87.22)</name>
    <dbReference type="NCBI Taxonomy" id="680198"/>
    <lineage>
        <taxon>Bacteria</taxon>
        <taxon>Bacillati</taxon>
        <taxon>Actinomycetota</taxon>
        <taxon>Actinomycetes</taxon>
        <taxon>Kitasatosporales</taxon>
        <taxon>Streptomycetaceae</taxon>
        <taxon>Streptomyces</taxon>
    </lineage>
</organism>
<accession>C9YTD2</accession>
<dbReference type="AlphaFoldDB" id="C9YTD2"/>
<dbReference type="EMBL" id="FN554889">
    <property type="protein sequence ID" value="CBG70629.1"/>
    <property type="molecule type" value="Genomic_DNA"/>
</dbReference>
<dbReference type="HOGENOM" id="CLU_2810774_0_0_11"/>
<proteinExistence type="predicted"/>
<evidence type="ECO:0000313" key="1">
    <source>
        <dbReference type="EMBL" id="CBG70629.1"/>
    </source>
</evidence>
<name>C9YTD2_STRSW</name>
<dbReference type="Proteomes" id="UP000001444">
    <property type="component" value="Chromosome"/>
</dbReference>
<protein>
    <submittedName>
        <fullName evidence="1">Uncharacterized protein</fullName>
    </submittedName>
</protein>
<gene>
    <name evidence="1" type="ordered locus">SCAB_35381</name>
</gene>
<sequence>MLHSLLVQKEVLIPELEALAAPTPEGRNTPSTVVNQYRRLARQHIARVLRNLSLPAFSQVKTYSAVR</sequence>
<dbReference type="KEGG" id="scb:SCAB_35381"/>
<keyword evidence="2" id="KW-1185">Reference proteome</keyword>
<dbReference type="STRING" id="680198.SCAB_35381"/>
<evidence type="ECO:0000313" key="2">
    <source>
        <dbReference type="Proteomes" id="UP000001444"/>
    </source>
</evidence>